<accession>A0A2N7VWV2</accession>
<keyword evidence="2" id="KW-0732">Signal</keyword>
<dbReference type="Proteomes" id="UP000235616">
    <property type="component" value="Unassembled WGS sequence"/>
</dbReference>
<organism evidence="3 4">
    <name type="scientific">Trinickia dabaoshanensis</name>
    <dbReference type="NCBI Taxonomy" id="564714"/>
    <lineage>
        <taxon>Bacteria</taxon>
        <taxon>Pseudomonadati</taxon>
        <taxon>Pseudomonadota</taxon>
        <taxon>Betaproteobacteria</taxon>
        <taxon>Burkholderiales</taxon>
        <taxon>Burkholderiaceae</taxon>
        <taxon>Trinickia</taxon>
    </lineage>
</organism>
<reference evidence="3 4" key="1">
    <citation type="submission" date="2018-01" db="EMBL/GenBank/DDBJ databases">
        <title>Whole genome analyses suggest that Burkholderia sensu lato contains two further novel genera in the rhizoxinica-symbiotica group Mycetohabitans gen. nov., and Trinickia gen. nov.: implications for the evolution of diazotrophy and nodulation in the Burkholderiaceae.</title>
        <authorList>
            <person name="Estrada-de los Santos P."/>
            <person name="Palmer M."/>
            <person name="Chavez-Ramirez B."/>
            <person name="Beukes C."/>
            <person name="Steenkamp E.T."/>
            <person name="Hirsch A.M."/>
            <person name="Manyaka P."/>
            <person name="Maluk M."/>
            <person name="Lafos M."/>
            <person name="Crook M."/>
            <person name="Gross E."/>
            <person name="Simon M.F."/>
            <person name="Bueno dos Reis Junior F."/>
            <person name="Poole P.S."/>
            <person name="Venter S.N."/>
            <person name="James E.K."/>
        </authorList>
    </citation>
    <scope>NUCLEOTIDE SEQUENCE [LARGE SCALE GENOMIC DNA]</scope>
    <source>
        <strain evidence="3 4">GIMN1.004</strain>
    </source>
</reference>
<dbReference type="RefSeq" id="WP_102644700.1">
    <property type="nucleotide sequence ID" value="NZ_PNYA01000005.1"/>
</dbReference>
<evidence type="ECO:0000313" key="4">
    <source>
        <dbReference type="Proteomes" id="UP000235616"/>
    </source>
</evidence>
<evidence type="ECO:0008006" key="5">
    <source>
        <dbReference type="Google" id="ProtNLM"/>
    </source>
</evidence>
<comment type="caution">
    <text evidence="3">The sequence shown here is derived from an EMBL/GenBank/DDBJ whole genome shotgun (WGS) entry which is preliminary data.</text>
</comment>
<feature type="signal peptide" evidence="2">
    <location>
        <begin position="1"/>
        <end position="25"/>
    </location>
</feature>
<keyword evidence="1" id="KW-0175">Coiled coil</keyword>
<evidence type="ECO:0000256" key="2">
    <source>
        <dbReference type="SAM" id="SignalP"/>
    </source>
</evidence>
<feature type="chain" id="PRO_5014730901" description="DNA repair protein" evidence="2">
    <location>
        <begin position="26"/>
        <end position="224"/>
    </location>
</feature>
<dbReference type="OrthoDB" id="7032041at2"/>
<keyword evidence="4" id="KW-1185">Reference proteome</keyword>
<evidence type="ECO:0000313" key="3">
    <source>
        <dbReference type="EMBL" id="PMS21634.1"/>
    </source>
</evidence>
<dbReference type="AlphaFoldDB" id="A0A2N7VWV2"/>
<evidence type="ECO:0000256" key="1">
    <source>
        <dbReference type="SAM" id="Coils"/>
    </source>
</evidence>
<protein>
    <recommendedName>
        <fullName evidence="5">DNA repair protein</fullName>
    </recommendedName>
</protein>
<name>A0A2N7VWV2_9BURK</name>
<proteinExistence type="predicted"/>
<dbReference type="EMBL" id="PNYA01000005">
    <property type="protein sequence ID" value="PMS21634.1"/>
    <property type="molecule type" value="Genomic_DNA"/>
</dbReference>
<feature type="coiled-coil region" evidence="1">
    <location>
        <begin position="43"/>
        <end position="77"/>
    </location>
</feature>
<gene>
    <name evidence="3" type="ORF">C0Z18_07190</name>
</gene>
<sequence length="224" mass="24043">MKTVRHFAIAAHVAGALLYAGGARAQSIEDKLRAQLRLTIMQLRQLQDTQTQLQTDKSTAEQQRDSALAQVKALQAQLGTTQGSSGALAAADRALAQEKASHAQDALQLSKIKTAYEALVSSARAAETQRAAMASSVSERDGQLKACEAKNADLYRVGHDILDAYEHVGFGAIFRTREPFAQQARVKYEEIGERYGDALYADKYDPAAHAPQSASSAAATAARP</sequence>